<feature type="domain" description="ABC1 atypical kinase-like" evidence="3">
    <location>
        <begin position="97"/>
        <end position="341"/>
    </location>
</feature>
<dbReference type="PANTHER" id="PTHR10566">
    <property type="entry name" value="CHAPERONE-ACTIVITY OF BC1 COMPLEX CABC1 -RELATED"/>
    <property type="match status" value="1"/>
</dbReference>
<evidence type="ECO:0000259" key="3">
    <source>
        <dbReference type="Pfam" id="PF03109"/>
    </source>
</evidence>
<dbReference type="Gene3D" id="1.10.510.10">
    <property type="entry name" value="Transferase(Phosphotransferase) domain 1"/>
    <property type="match status" value="1"/>
</dbReference>
<name>A0A078M0S1_9STAP</name>
<reference evidence="4 5" key="1">
    <citation type="submission" date="2014-07" db="EMBL/GenBank/DDBJ databases">
        <authorList>
            <person name="Urmite Genomes Urmite Genomes"/>
        </authorList>
    </citation>
    <scope>NUCLEOTIDE SEQUENCE [LARGE SCALE GENOMIC DNA]</scope>
    <source>
        <strain evidence="4 5">13MG44_air</strain>
    </source>
</reference>
<protein>
    <recommendedName>
        <fullName evidence="3">ABC1 atypical kinase-like domain-containing protein</fullName>
    </recommendedName>
</protein>
<dbReference type="InterPro" id="IPR050154">
    <property type="entry name" value="UbiB_kinase"/>
</dbReference>
<dbReference type="RefSeq" id="WP_052108769.1">
    <property type="nucleotide sequence ID" value="NZ_CCSE01000001.1"/>
</dbReference>
<dbReference type="Pfam" id="PF03109">
    <property type="entry name" value="ABC1"/>
    <property type="match status" value="1"/>
</dbReference>
<dbReference type="EMBL" id="CCSE01000001">
    <property type="protein sequence ID" value="CDZ99874.1"/>
    <property type="molecule type" value="Genomic_DNA"/>
</dbReference>
<dbReference type="PANTHER" id="PTHR10566:SF113">
    <property type="entry name" value="PROTEIN ACTIVITY OF BC1 COMPLEX KINASE 7, CHLOROPLASTIC"/>
    <property type="match status" value="1"/>
</dbReference>
<dbReference type="eggNOG" id="COG0661">
    <property type="taxonomic scope" value="Bacteria"/>
</dbReference>
<comment type="similarity">
    <text evidence="1">Belongs to the protein kinase superfamily. ADCK protein kinase family.</text>
</comment>
<evidence type="ECO:0000313" key="5">
    <source>
        <dbReference type="Proteomes" id="UP000044136"/>
    </source>
</evidence>
<dbReference type="InterPro" id="IPR004147">
    <property type="entry name" value="ABC1_dom"/>
</dbReference>
<dbReference type="SUPFAM" id="SSF56112">
    <property type="entry name" value="Protein kinase-like (PK-like)"/>
    <property type="match status" value="1"/>
</dbReference>
<keyword evidence="2" id="KW-0812">Transmembrane</keyword>
<dbReference type="CDD" id="cd05121">
    <property type="entry name" value="ABC1_ADCK3-like"/>
    <property type="match status" value="1"/>
</dbReference>
<evidence type="ECO:0000256" key="1">
    <source>
        <dbReference type="ARBA" id="ARBA00009670"/>
    </source>
</evidence>
<accession>A0A078M0S1</accession>
<evidence type="ECO:0000256" key="2">
    <source>
        <dbReference type="SAM" id="Phobius"/>
    </source>
</evidence>
<organism evidence="4 5">
    <name type="scientific">Jeotgalicoccus saudimassiliensis</name>
    <dbReference type="NCBI Taxonomy" id="1461582"/>
    <lineage>
        <taxon>Bacteria</taxon>
        <taxon>Bacillati</taxon>
        <taxon>Bacillota</taxon>
        <taxon>Bacilli</taxon>
        <taxon>Bacillales</taxon>
        <taxon>Staphylococcaceae</taxon>
        <taxon>Jeotgalicoccus</taxon>
    </lineage>
</organism>
<keyword evidence="2" id="KW-1133">Transmembrane helix</keyword>
<sequence>MSLQTRVNYINRYREIAMQFSKSGLGFLIEEIGLDRVISLPRRILLRQQNDEVLEKTYAERIRIFIEEMGTTFIKLGQIASMRGDLLPPDLIAELEKLQSHVPPFPPDEARRLIEESLEAPIDELFMIFDDKPVGSASIGQVHRAMLHTGEDVAVKIQRPNIEKTVRTDLEILRHLAGLAESNLEWARNYQVTDMIDEFSDALINELDYTIEARNVERIGKTHKNDPAIKIPEIYWEYSTKNVMVMDFIKGVPVNNLMKLDEMGINKSEVANTLARAIFQQIFEEGYFHGDPHPGNVSVLDDGTLAFLDFGMIGRLTSDLKNNFGSLLISLMRKDSGGVVKAIVKMGVVPVDVSMRDLNREAEIMRDKYYDVPLAKLNFSDAVNDLFGIANKYKIKLPQDFTILAKTLLTLESVVSQLDPDFSIMDVAEPFGKALLLERYNPKNLLNFQIDEIQQLGSELREVTENVHQFSKGLKNQNLPIEIDVKGRSQFSKHLDRVINRLSFSIVLLAFSIVMVGLIVGSALLGEGSIIFRIPIIEIAAIFAMIMFAWLLWSIVKSGRF</sequence>
<proteinExistence type="inferred from homology"/>
<dbReference type="OrthoDB" id="9795390at2"/>
<dbReference type="InterPro" id="IPR011009">
    <property type="entry name" value="Kinase-like_dom_sf"/>
</dbReference>
<dbReference type="Proteomes" id="UP000044136">
    <property type="component" value="Unassembled WGS sequence"/>
</dbReference>
<dbReference type="HOGENOM" id="CLU_006533_0_2_9"/>
<feature type="transmembrane region" description="Helical" evidence="2">
    <location>
        <begin position="502"/>
        <end position="524"/>
    </location>
</feature>
<keyword evidence="5" id="KW-1185">Reference proteome</keyword>
<dbReference type="AlphaFoldDB" id="A0A078M0S1"/>
<dbReference type="STRING" id="1461582.BN1048_00701"/>
<keyword evidence="2" id="KW-0472">Membrane</keyword>
<evidence type="ECO:0000313" key="4">
    <source>
        <dbReference type="EMBL" id="CDZ99874.1"/>
    </source>
</evidence>
<gene>
    <name evidence="4" type="primary">ubiB</name>
    <name evidence="4" type="ORF">BN1048_00701</name>
</gene>
<feature type="transmembrane region" description="Helical" evidence="2">
    <location>
        <begin position="530"/>
        <end position="553"/>
    </location>
</feature>